<gene>
    <name evidence="2" type="ORF">IQ235_11890</name>
</gene>
<comment type="caution">
    <text evidence="2">The sequence shown here is derived from an EMBL/GenBank/DDBJ whole genome shotgun (WGS) entry which is preliminary data.</text>
</comment>
<sequence>MKLQLNPFEVRFPDGSGVLGRDVFKKSDSLDRCGTWRSKLTAHNASTIARSGGWAMHPHKRSITDSRSRVA</sequence>
<proteinExistence type="predicted"/>
<feature type="compositionally biased region" description="Basic and acidic residues" evidence="1">
    <location>
        <begin position="62"/>
        <end position="71"/>
    </location>
</feature>
<dbReference type="Proteomes" id="UP000621799">
    <property type="component" value="Unassembled WGS sequence"/>
</dbReference>
<evidence type="ECO:0000256" key="1">
    <source>
        <dbReference type="SAM" id="MobiDB-lite"/>
    </source>
</evidence>
<organism evidence="2 3">
    <name type="scientific">Zarconia navalis LEGE 11467</name>
    <dbReference type="NCBI Taxonomy" id="1828826"/>
    <lineage>
        <taxon>Bacteria</taxon>
        <taxon>Bacillati</taxon>
        <taxon>Cyanobacteriota</taxon>
        <taxon>Cyanophyceae</taxon>
        <taxon>Oscillatoriophycideae</taxon>
        <taxon>Oscillatoriales</taxon>
        <taxon>Oscillatoriales incertae sedis</taxon>
        <taxon>Zarconia</taxon>
        <taxon>Zarconia navalis</taxon>
    </lineage>
</organism>
<protein>
    <submittedName>
        <fullName evidence="2">Uncharacterized protein</fullName>
    </submittedName>
</protein>
<dbReference type="EMBL" id="JADEXN010000201">
    <property type="protein sequence ID" value="MBE9041483.1"/>
    <property type="molecule type" value="Genomic_DNA"/>
</dbReference>
<keyword evidence="3" id="KW-1185">Reference proteome</keyword>
<accession>A0A928Z999</accession>
<evidence type="ECO:0000313" key="3">
    <source>
        <dbReference type="Proteomes" id="UP000621799"/>
    </source>
</evidence>
<reference evidence="2" key="1">
    <citation type="submission" date="2020-10" db="EMBL/GenBank/DDBJ databases">
        <authorList>
            <person name="Castelo-Branco R."/>
            <person name="Eusebio N."/>
            <person name="Adriana R."/>
            <person name="Vieira A."/>
            <person name="Brugerolle De Fraissinette N."/>
            <person name="Rezende De Castro R."/>
            <person name="Schneider M.P."/>
            <person name="Vasconcelos V."/>
            <person name="Leao P.N."/>
        </authorList>
    </citation>
    <scope>NUCLEOTIDE SEQUENCE</scope>
    <source>
        <strain evidence="2">LEGE 11467</strain>
    </source>
</reference>
<dbReference type="RefSeq" id="WP_264321688.1">
    <property type="nucleotide sequence ID" value="NZ_JADEXN010000201.1"/>
</dbReference>
<dbReference type="AlphaFoldDB" id="A0A928Z999"/>
<evidence type="ECO:0000313" key="2">
    <source>
        <dbReference type="EMBL" id="MBE9041483.1"/>
    </source>
</evidence>
<name>A0A928Z999_9CYAN</name>
<feature type="region of interest" description="Disordered" evidence="1">
    <location>
        <begin position="51"/>
        <end position="71"/>
    </location>
</feature>